<sequence>MSNHNQACCCRCPHQTQCCPQVKNQQAIYPLWFFGLVIMVTIMSIRVNPAPQVQETQQMSPTWISDTKDKEDDGGLVPTNYPPTQR</sequence>
<dbReference type="Proteomes" id="UP001235303">
    <property type="component" value="Unassembled WGS sequence"/>
</dbReference>
<evidence type="ECO:0000256" key="1">
    <source>
        <dbReference type="SAM" id="MobiDB-lite"/>
    </source>
</evidence>
<dbReference type="EMBL" id="JAQOSP010000037">
    <property type="protein sequence ID" value="MDJ1168842.1"/>
    <property type="molecule type" value="Genomic_DNA"/>
</dbReference>
<keyword evidence="2" id="KW-0812">Transmembrane</keyword>
<comment type="caution">
    <text evidence="3">The sequence shown here is derived from an EMBL/GenBank/DDBJ whole genome shotgun (WGS) entry which is preliminary data.</text>
</comment>
<keyword evidence="4" id="KW-1185">Reference proteome</keyword>
<organism evidence="3 4">
    <name type="scientific">Roseofilum acuticapitatum BLCC-M154</name>
    <dbReference type="NCBI Taxonomy" id="3022444"/>
    <lineage>
        <taxon>Bacteria</taxon>
        <taxon>Bacillati</taxon>
        <taxon>Cyanobacteriota</taxon>
        <taxon>Cyanophyceae</taxon>
        <taxon>Desertifilales</taxon>
        <taxon>Desertifilaceae</taxon>
        <taxon>Roseofilum</taxon>
        <taxon>Roseofilum acuticapitatum</taxon>
    </lineage>
</organism>
<accession>A0ABT7APN0</accession>
<evidence type="ECO:0000256" key="2">
    <source>
        <dbReference type="SAM" id="Phobius"/>
    </source>
</evidence>
<dbReference type="RefSeq" id="WP_283752605.1">
    <property type="nucleotide sequence ID" value="NZ_JAQOSP010000037.1"/>
</dbReference>
<evidence type="ECO:0000313" key="3">
    <source>
        <dbReference type="EMBL" id="MDJ1168842.1"/>
    </source>
</evidence>
<gene>
    <name evidence="3" type="ORF">PMG71_05335</name>
</gene>
<evidence type="ECO:0000313" key="4">
    <source>
        <dbReference type="Proteomes" id="UP001235303"/>
    </source>
</evidence>
<proteinExistence type="predicted"/>
<name>A0ABT7APN0_9CYAN</name>
<keyword evidence="2" id="KW-0472">Membrane</keyword>
<feature type="transmembrane region" description="Helical" evidence="2">
    <location>
        <begin position="27"/>
        <end position="45"/>
    </location>
</feature>
<keyword evidence="2" id="KW-1133">Transmembrane helix</keyword>
<protein>
    <submittedName>
        <fullName evidence="3">Uncharacterized protein</fullName>
    </submittedName>
</protein>
<reference evidence="3 4" key="1">
    <citation type="submission" date="2023-01" db="EMBL/GenBank/DDBJ databases">
        <title>Novel diversity within Roseofilum (Cyanobacteria; Desertifilaceae) from marine benthic mats with descriptions of four novel species.</title>
        <authorList>
            <person name="Wang Y."/>
            <person name="Berthold D.E."/>
            <person name="Hu J."/>
            <person name="Lefler F.W."/>
            <person name="Laughinghouse H.D. IV."/>
        </authorList>
    </citation>
    <scope>NUCLEOTIDE SEQUENCE [LARGE SCALE GENOMIC DNA]</scope>
    <source>
        <strain evidence="3 4">BLCC-M154</strain>
    </source>
</reference>
<feature type="compositionally biased region" description="Polar residues" evidence="1">
    <location>
        <begin position="51"/>
        <end position="65"/>
    </location>
</feature>
<feature type="region of interest" description="Disordered" evidence="1">
    <location>
        <begin position="50"/>
        <end position="86"/>
    </location>
</feature>